<dbReference type="Pfam" id="PF24432">
    <property type="entry name" value="DUF7555"/>
    <property type="match status" value="1"/>
</dbReference>
<dbReference type="AlphaFoldDB" id="E7QP30"/>
<reference evidence="5" key="3">
    <citation type="submission" date="2016-11" db="EMBL/GenBank/DDBJ databases">
        <authorList>
            <person name="Varghese N."/>
            <person name="Submissions S."/>
        </authorList>
    </citation>
    <scope>NUCLEOTIDE SEQUENCE [LARGE SCALE GENOMIC DNA]</scope>
    <source>
        <strain evidence="5">DX253</strain>
    </source>
</reference>
<dbReference type="EMBL" id="FRAN01000007">
    <property type="protein sequence ID" value="SHL47777.1"/>
    <property type="molecule type" value="Genomic_DNA"/>
</dbReference>
<evidence type="ECO:0000313" key="2">
    <source>
        <dbReference type="EMBL" id="EFW93683.1"/>
    </source>
</evidence>
<dbReference type="Proteomes" id="UP000003751">
    <property type="component" value="Unassembled WGS sequence"/>
</dbReference>
<sequence length="149" mass="16219">MAAPDRSPRRARQALDALVYAIAVTGVAFVGGGLVSFPLGGGLVGVKYFLFLIGFLLFGYGAWQLRPDRPWDVDKSDGEIEIVRNDTRGEVIGSREETRFQATVQRLPPLSWYSIPPEERFSPGAKLFLASIAILLASFLMEAVFGVGA</sequence>
<proteinExistence type="predicted"/>
<dbReference type="InterPro" id="IPR055977">
    <property type="entry name" value="DUF7555"/>
</dbReference>
<accession>E7QP30</accession>
<protein>
    <submittedName>
        <fullName evidence="2">Uncharacterized protein</fullName>
    </submittedName>
</protein>
<name>E7QP30_HALPU</name>
<reference evidence="2 4" key="1">
    <citation type="journal article" date="2014" name="ISME J.">
        <title>Trehalose/2-sulfotrehalose biosynthesis and glycine-betaine uptake are widely spread mechanisms for osmoadaptation in the Halobacteriales.</title>
        <authorList>
            <person name="Youssef N.H."/>
            <person name="Savage-Ashlock K.N."/>
            <person name="McCully A.L."/>
            <person name="Luedtke B."/>
            <person name="Shaw E.I."/>
            <person name="Hoff W.D."/>
            <person name="Elshahed M.S."/>
        </authorList>
    </citation>
    <scope>NUCLEOTIDE SEQUENCE [LARGE SCALE GENOMIC DNA]</scope>
    <source>
        <strain evidence="2 4">DX253</strain>
    </source>
</reference>
<evidence type="ECO:0000313" key="3">
    <source>
        <dbReference type="EMBL" id="SHL47777.1"/>
    </source>
</evidence>
<keyword evidence="5" id="KW-1185">Reference proteome</keyword>
<feature type="transmembrane region" description="Helical" evidence="1">
    <location>
        <begin position="127"/>
        <end position="147"/>
    </location>
</feature>
<evidence type="ECO:0000313" key="5">
    <source>
        <dbReference type="Proteomes" id="UP000184203"/>
    </source>
</evidence>
<feature type="transmembrane region" description="Helical" evidence="1">
    <location>
        <begin position="45"/>
        <end position="63"/>
    </location>
</feature>
<keyword evidence="1" id="KW-1133">Transmembrane helix</keyword>
<evidence type="ECO:0000313" key="4">
    <source>
        <dbReference type="Proteomes" id="UP000003751"/>
    </source>
</evidence>
<dbReference type="Proteomes" id="UP000184203">
    <property type="component" value="Unassembled WGS sequence"/>
</dbReference>
<feature type="transmembrane region" description="Helical" evidence="1">
    <location>
        <begin position="17"/>
        <end position="39"/>
    </location>
</feature>
<dbReference type="eggNOG" id="arCOG06421">
    <property type="taxonomic scope" value="Archaea"/>
</dbReference>
<dbReference type="PATRIC" id="fig|797209.4.peg.185"/>
<dbReference type="RefSeq" id="WP_007976168.1">
    <property type="nucleotide sequence ID" value="NZ_AEMG01000002.1"/>
</dbReference>
<dbReference type="OrthoDB" id="313482at2157"/>
<dbReference type="EMBL" id="AEMG01000002">
    <property type="protein sequence ID" value="EFW93683.1"/>
    <property type="molecule type" value="Genomic_DNA"/>
</dbReference>
<evidence type="ECO:0000256" key="1">
    <source>
        <dbReference type="SAM" id="Phobius"/>
    </source>
</evidence>
<organism evidence="2 4">
    <name type="scientific">Haladaptatus paucihalophilus DX253</name>
    <dbReference type="NCBI Taxonomy" id="797209"/>
    <lineage>
        <taxon>Archaea</taxon>
        <taxon>Methanobacteriati</taxon>
        <taxon>Methanobacteriota</taxon>
        <taxon>Stenosarchaea group</taxon>
        <taxon>Halobacteria</taxon>
        <taxon>Halobacteriales</taxon>
        <taxon>Haladaptataceae</taxon>
        <taxon>Haladaptatus</taxon>
    </lineage>
</organism>
<dbReference type="STRING" id="797209.GCA_000376445_02002"/>
<keyword evidence="1" id="KW-0812">Transmembrane</keyword>
<gene>
    <name evidence="3" type="ORF">SAMN05444342_3907</name>
    <name evidence="2" type="ORF">ZOD2009_01030</name>
</gene>
<reference evidence="3" key="2">
    <citation type="submission" date="2016-11" db="EMBL/GenBank/DDBJ databases">
        <authorList>
            <person name="Jaros S."/>
            <person name="Januszkiewicz K."/>
            <person name="Wedrychowicz H."/>
        </authorList>
    </citation>
    <scope>NUCLEOTIDE SEQUENCE [LARGE SCALE GENOMIC DNA]</scope>
    <source>
        <strain evidence="3">DX253</strain>
    </source>
</reference>
<keyword evidence="1" id="KW-0472">Membrane</keyword>